<evidence type="ECO:0000313" key="2">
    <source>
        <dbReference type="EMBL" id="CAL1709919.1"/>
    </source>
</evidence>
<feature type="compositionally biased region" description="Polar residues" evidence="1">
    <location>
        <begin position="40"/>
        <end position="49"/>
    </location>
</feature>
<dbReference type="PANTHER" id="PTHR37331:SF1">
    <property type="entry name" value="YALI0F11671P"/>
    <property type="match status" value="1"/>
</dbReference>
<dbReference type="Proteomes" id="UP001497453">
    <property type="component" value="Chromosome 5"/>
</dbReference>
<reference evidence="3" key="1">
    <citation type="submission" date="2024-04" db="EMBL/GenBank/DDBJ databases">
        <authorList>
            <person name="Shaw F."/>
            <person name="Minotto A."/>
        </authorList>
    </citation>
    <scope>NUCLEOTIDE SEQUENCE [LARGE SCALE GENOMIC DNA]</scope>
</reference>
<organism evidence="2 3">
    <name type="scientific">Somion occarium</name>
    <dbReference type="NCBI Taxonomy" id="3059160"/>
    <lineage>
        <taxon>Eukaryota</taxon>
        <taxon>Fungi</taxon>
        <taxon>Dikarya</taxon>
        <taxon>Basidiomycota</taxon>
        <taxon>Agaricomycotina</taxon>
        <taxon>Agaricomycetes</taxon>
        <taxon>Polyporales</taxon>
        <taxon>Cerrenaceae</taxon>
        <taxon>Somion</taxon>
    </lineage>
</organism>
<name>A0ABP1DSG1_9APHY</name>
<gene>
    <name evidence="2" type="ORF">GFSPODELE1_LOCUS7569</name>
</gene>
<evidence type="ECO:0000256" key="1">
    <source>
        <dbReference type="SAM" id="MobiDB-lite"/>
    </source>
</evidence>
<protein>
    <submittedName>
        <fullName evidence="2">Uncharacterized protein</fullName>
    </submittedName>
</protein>
<accession>A0ABP1DSG1</accession>
<proteinExistence type="predicted"/>
<feature type="region of interest" description="Disordered" evidence="1">
    <location>
        <begin position="40"/>
        <end position="59"/>
    </location>
</feature>
<dbReference type="EMBL" id="OZ037948">
    <property type="protein sequence ID" value="CAL1709919.1"/>
    <property type="molecule type" value="Genomic_DNA"/>
</dbReference>
<feature type="region of interest" description="Disordered" evidence="1">
    <location>
        <begin position="66"/>
        <end position="85"/>
    </location>
</feature>
<keyword evidence="3" id="KW-1185">Reference proteome</keyword>
<sequence>MTALTTSSRFMHTLRSRISPRALSSVNYWYPRLMTTTATRPSALSSSRHQCPRSLRPRTLHDASLRTSLQKRHQSSTSPAAATLHDPERPDLYYHLFEPPHALSHSHPVFALSFLDEPPVDVLSPTVIGWLPVLSEGSQGLNDFTENAAFVELLQEAVRSGLKDDVDDIQRNGAIQTQEGWMHIHDERNPPPLGRIGDPDDIIGSVRIEGGKVMADTYQAMPSYRVCTSDGVLRLTEGLANRLKELLEREAKAERS</sequence>
<evidence type="ECO:0000313" key="3">
    <source>
        <dbReference type="Proteomes" id="UP001497453"/>
    </source>
</evidence>
<dbReference type="PANTHER" id="PTHR37331">
    <property type="entry name" value="YALI0F11671P"/>
    <property type="match status" value="1"/>
</dbReference>